<dbReference type="InterPro" id="IPR015590">
    <property type="entry name" value="Aldehyde_DH_dom"/>
</dbReference>
<evidence type="ECO:0000256" key="3">
    <source>
        <dbReference type="ARBA" id="ARBA00023002"/>
    </source>
</evidence>
<keyword evidence="10" id="KW-1185">Reference proteome</keyword>
<sequence length="557" mass="59420">MLRSVSARRLSTFPHTPSPSLRLLSTRAQRVLSALDLPTDTSSPISGVFDGQWRGSGDELVSRCPATGEILGRIKTATMSETREAISASVAASRMIRQMPAPKRGEVVRQMRQALESKVGELGDLISLEMGKIKSEGKGEVQEFIDCCDLATGLSRTMSGRVLPSERPEHVIYEIPNPLGVVGILSAFNFPVAVYLIRHITRNLTIALATGNSTIWKPAPSTPLTSIAVTRLLQPVLEKNGLPGAVAALVCGGVDVGKTLVASEDVPLVSFTGSEKIGKEVGKAVQDRFGKSILELGGNNAVIVDADADLSLALQGVLFAAVGTAGQRCTSTRRLLLHKSISKEFLSRLLPIYDAAQHEPHLIVGDPLEPSSLIGPMHNVAAVEKYEATLKAVTSRGGEILTKRSGRITDGKKALAGGNWVWPTVVKPKKDDPCWKEEVFAPILYVAEFETLEEAIELNNSVPQGLSSSLFTTSVQNMGKWLGPEGSDCGIVNINVGTSGAEIGAGFGGNKSTGWGRESGGDAWKQYVRWSAATVNYSNKLPLAQGVNFGVSTWSGW</sequence>
<dbReference type="InterPro" id="IPR016161">
    <property type="entry name" value="Ald_DH/histidinol_DH"/>
</dbReference>
<evidence type="ECO:0000313" key="10">
    <source>
        <dbReference type="Proteomes" id="UP001388673"/>
    </source>
</evidence>
<feature type="active site" evidence="6">
    <location>
        <position position="295"/>
    </location>
</feature>
<feature type="domain" description="Aldehyde dehydrogenase" evidence="8">
    <location>
        <begin position="58"/>
        <end position="530"/>
    </location>
</feature>
<dbReference type="InterPro" id="IPR016162">
    <property type="entry name" value="Ald_DH_N"/>
</dbReference>
<evidence type="ECO:0000256" key="7">
    <source>
        <dbReference type="RuleBase" id="RU003345"/>
    </source>
</evidence>
<evidence type="ECO:0000313" key="9">
    <source>
        <dbReference type="EMBL" id="KAK8850381.1"/>
    </source>
</evidence>
<evidence type="ECO:0000256" key="6">
    <source>
        <dbReference type="PROSITE-ProRule" id="PRU10007"/>
    </source>
</evidence>
<evidence type="ECO:0000256" key="2">
    <source>
        <dbReference type="ARBA" id="ARBA00011881"/>
    </source>
</evidence>
<comment type="caution">
    <text evidence="9">The sequence shown here is derived from an EMBL/GenBank/DDBJ whole genome shotgun (WGS) entry which is preliminary data.</text>
</comment>
<dbReference type="Pfam" id="PF00171">
    <property type="entry name" value="Aldedh"/>
    <property type="match status" value="1"/>
</dbReference>
<dbReference type="InterPro" id="IPR016163">
    <property type="entry name" value="Ald_DH_C"/>
</dbReference>
<dbReference type="Gene3D" id="3.40.309.10">
    <property type="entry name" value="Aldehyde Dehydrogenase, Chain A, domain 2"/>
    <property type="match status" value="1"/>
</dbReference>
<comment type="subunit">
    <text evidence="2">Homotetramer.</text>
</comment>
<name>A0AAW0YXM1_9TREE</name>
<dbReference type="InterPro" id="IPR044638">
    <property type="entry name" value="ALDH7A1-like"/>
</dbReference>
<evidence type="ECO:0000256" key="4">
    <source>
        <dbReference type="ARBA" id="ARBA00023027"/>
    </source>
</evidence>
<comment type="similarity">
    <text evidence="1 7">Belongs to the aldehyde dehydrogenase family.</text>
</comment>
<organism evidence="9 10">
    <name type="scientific">Kwoniella newhampshirensis</name>
    <dbReference type="NCBI Taxonomy" id="1651941"/>
    <lineage>
        <taxon>Eukaryota</taxon>
        <taxon>Fungi</taxon>
        <taxon>Dikarya</taxon>
        <taxon>Basidiomycota</taxon>
        <taxon>Agaricomycotina</taxon>
        <taxon>Tremellomycetes</taxon>
        <taxon>Tremellales</taxon>
        <taxon>Cryptococcaceae</taxon>
        <taxon>Kwoniella</taxon>
    </lineage>
</organism>
<dbReference type="PROSITE" id="PS00687">
    <property type="entry name" value="ALDEHYDE_DEHYDR_GLU"/>
    <property type="match status" value="1"/>
</dbReference>
<dbReference type="GO" id="GO:0004029">
    <property type="term" value="F:aldehyde dehydrogenase (NAD+) activity"/>
    <property type="evidence" value="ECO:0007669"/>
    <property type="project" value="UniProtKB-EC"/>
</dbReference>
<dbReference type="SUPFAM" id="SSF53720">
    <property type="entry name" value="ALDH-like"/>
    <property type="match status" value="1"/>
</dbReference>
<keyword evidence="3 7" id="KW-0560">Oxidoreductase</keyword>
<dbReference type="RefSeq" id="XP_066801812.1">
    <property type="nucleotide sequence ID" value="XM_066947398.1"/>
</dbReference>
<dbReference type="EMBL" id="JBCAWK010000008">
    <property type="protein sequence ID" value="KAK8850381.1"/>
    <property type="molecule type" value="Genomic_DNA"/>
</dbReference>
<dbReference type="Proteomes" id="UP001388673">
    <property type="component" value="Unassembled WGS sequence"/>
</dbReference>
<protein>
    <recommendedName>
        <fullName evidence="5">aldehyde dehydrogenase (NAD(+))</fullName>
        <ecNumber evidence="5">1.2.1.3</ecNumber>
    </recommendedName>
</protein>
<dbReference type="GeneID" id="92181557"/>
<dbReference type="Gene3D" id="3.40.605.10">
    <property type="entry name" value="Aldehyde Dehydrogenase, Chain A, domain 1"/>
    <property type="match status" value="1"/>
</dbReference>
<evidence type="ECO:0000256" key="1">
    <source>
        <dbReference type="ARBA" id="ARBA00009986"/>
    </source>
</evidence>
<dbReference type="InterPro" id="IPR029510">
    <property type="entry name" value="Ald_DH_CS_GLU"/>
</dbReference>
<dbReference type="KEGG" id="kne:92181557"/>
<dbReference type="AlphaFoldDB" id="A0AAW0YXM1"/>
<dbReference type="PANTHER" id="PTHR43521">
    <property type="entry name" value="ALPHA-AMINOADIPIC SEMIALDEHYDE DEHYDROGENASE"/>
    <property type="match status" value="1"/>
</dbReference>
<proteinExistence type="inferred from homology"/>
<dbReference type="EC" id="1.2.1.3" evidence="5"/>
<keyword evidence="4" id="KW-0520">NAD</keyword>
<reference evidence="9 10" key="1">
    <citation type="journal article" date="2024" name="bioRxiv">
        <title>Comparative genomics of Cryptococcus and Kwoniella reveals pathogenesis evolution and contrasting karyotype dynamics via intercentromeric recombination or chromosome fusion.</title>
        <authorList>
            <person name="Coelho M.A."/>
            <person name="David-Palma M."/>
            <person name="Shea T."/>
            <person name="Bowers K."/>
            <person name="McGinley-Smith S."/>
            <person name="Mohammad A.W."/>
            <person name="Gnirke A."/>
            <person name="Yurkov A.M."/>
            <person name="Nowrousian M."/>
            <person name="Sun S."/>
            <person name="Cuomo C.A."/>
            <person name="Heitman J."/>
        </authorList>
    </citation>
    <scope>NUCLEOTIDE SEQUENCE [LARGE SCALE GENOMIC DNA]</scope>
    <source>
        <strain evidence="9 10">CBS 13917</strain>
    </source>
</reference>
<evidence type="ECO:0000259" key="8">
    <source>
        <dbReference type="Pfam" id="PF00171"/>
    </source>
</evidence>
<gene>
    <name evidence="9" type="ORF">IAR55_004299</name>
</gene>
<evidence type="ECO:0000256" key="5">
    <source>
        <dbReference type="ARBA" id="ARBA00024226"/>
    </source>
</evidence>
<dbReference type="PANTHER" id="PTHR43521:SF1">
    <property type="entry name" value="ALPHA-AMINOADIPIC SEMIALDEHYDE DEHYDROGENASE"/>
    <property type="match status" value="1"/>
</dbReference>
<accession>A0AAW0YXM1</accession>